<keyword evidence="2" id="KW-1185">Reference proteome</keyword>
<dbReference type="EMBL" id="JACJKJ010000005">
    <property type="protein sequence ID" value="MBM6806149.1"/>
    <property type="molecule type" value="Genomic_DNA"/>
</dbReference>
<name>A0ABS2F8M0_9BACE</name>
<dbReference type="RefSeq" id="WP_204499868.1">
    <property type="nucleotide sequence ID" value="NZ_JACJKJ010000005.1"/>
</dbReference>
<organism evidence="1 2">
    <name type="scientific">Bacteroides caecicola</name>
    <dbReference type="NCBI Taxonomy" id="1462569"/>
    <lineage>
        <taxon>Bacteria</taxon>
        <taxon>Pseudomonadati</taxon>
        <taxon>Bacteroidota</taxon>
        <taxon>Bacteroidia</taxon>
        <taxon>Bacteroidales</taxon>
        <taxon>Bacteroidaceae</taxon>
        <taxon>Bacteroides</taxon>
    </lineage>
</organism>
<proteinExistence type="predicted"/>
<accession>A0ABS2F8M0</accession>
<gene>
    <name evidence="1" type="ORF">H6A24_06485</name>
</gene>
<evidence type="ECO:0000313" key="1">
    <source>
        <dbReference type="EMBL" id="MBM6806149.1"/>
    </source>
</evidence>
<protein>
    <submittedName>
        <fullName evidence="1">Uncharacterized protein</fullName>
    </submittedName>
</protein>
<sequence>MEGKKRALFSSVLLFLVKVKAPSRQACKPMQGARLPHSFLSAELFVSLPIVFPLV</sequence>
<reference evidence="1 2" key="1">
    <citation type="journal article" date="2021" name="Sci. Rep.">
        <title>The distribution of antibiotic resistance genes in chicken gut microbiota commensals.</title>
        <authorList>
            <person name="Juricova H."/>
            <person name="Matiasovicova J."/>
            <person name="Kubasova T."/>
            <person name="Cejkova D."/>
            <person name="Rychlik I."/>
        </authorList>
    </citation>
    <scope>NUCLEOTIDE SEQUENCE [LARGE SCALE GENOMIC DNA]</scope>
    <source>
        <strain evidence="1 2">An768</strain>
    </source>
</reference>
<comment type="caution">
    <text evidence="1">The sequence shown here is derived from an EMBL/GenBank/DDBJ whole genome shotgun (WGS) entry which is preliminary data.</text>
</comment>
<evidence type="ECO:0000313" key="2">
    <source>
        <dbReference type="Proteomes" id="UP000782117"/>
    </source>
</evidence>
<dbReference type="Proteomes" id="UP000782117">
    <property type="component" value="Unassembled WGS sequence"/>
</dbReference>